<feature type="transmembrane region" description="Helical" evidence="1">
    <location>
        <begin position="65"/>
        <end position="86"/>
    </location>
</feature>
<dbReference type="EMBL" id="MLFK01000013">
    <property type="protein sequence ID" value="OIV39671.1"/>
    <property type="molecule type" value="Genomic_DNA"/>
</dbReference>
<dbReference type="RefSeq" id="WP_071638865.1">
    <property type="nucleotide sequence ID" value="NZ_MLFK01000013.1"/>
</dbReference>
<dbReference type="AlphaFoldDB" id="A0A1J7BLU6"/>
<reference evidence="2 3" key="1">
    <citation type="submission" date="2016-10" db="EMBL/GenBank/DDBJ databases">
        <title>Draft Genome Sequence of Rhizobacteria Flavobacterium johnsoniae CI04.</title>
        <authorList>
            <person name="Bravo J.I."/>
            <person name="Lozano G.L."/>
            <person name="Handelsman J."/>
        </authorList>
    </citation>
    <scope>NUCLEOTIDE SEQUENCE [LARGE SCALE GENOMIC DNA]</scope>
    <source>
        <strain evidence="2 3">CI04</strain>
    </source>
</reference>
<gene>
    <name evidence="2" type="ORF">BKM63_22680</name>
</gene>
<protein>
    <recommendedName>
        <fullName evidence="4">DUF2975 domain-containing protein</fullName>
    </recommendedName>
</protein>
<keyword evidence="1" id="KW-0812">Transmembrane</keyword>
<proteinExistence type="predicted"/>
<accession>A0A1J7BLU6</accession>
<keyword evidence="1" id="KW-1133">Transmembrane helix</keyword>
<feature type="transmembrane region" description="Helical" evidence="1">
    <location>
        <begin position="12"/>
        <end position="34"/>
    </location>
</feature>
<evidence type="ECO:0000313" key="2">
    <source>
        <dbReference type="EMBL" id="OIV39671.1"/>
    </source>
</evidence>
<feature type="transmembrane region" description="Helical" evidence="1">
    <location>
        <begin position="145"/>
        <end position="166"/>
    </location>
</feature>
<feature type="transmembrane region" description="Helical" evidence="1">
    <location>
        <begin position="106"/>
        <end position="125"/>
    </location>
</feature>
<comment type="caution">
    <text evidence="2">The sequence shown here is derived from an EMBL/GenBank/DDBJ whole genome shotgun (WGS) entry which is preliminary data.</text>
</comment>
<dbReference type="OrthoDB" id="672524at2"/>
<evidence type="ECO:0000256" key="1">
    <source>
        <dbReference type="SAM" id="Phobius"/>
    </source>
</evidence>
<name>A0A1J7BLU6_FLAJO</name>
<organism evidence="2 3">
    <name type="scientific">Flavobacterium johnsoniae</name>
    <name type="common">Cytophaga johnsonae</name>
    <dbReference type="NCBI Taxonomy" id="986"/>
    <lineage>
        <taxon>Bacteria</taxon>
        <taxon>Pseudomonadati</taxon>
        <taxon>Bacteroidota</taxon>
        <taxon>Flavobacteriia</taxon>
        <taxon>Flavobacteriales</taxon>
        <taxon>Flavobacteriaceae</taxon>
        <taxon>Flavobacterium</taxon>
    </lineage>
</organism>
<keyword evidence="1" id="KW-0472">Membrane</keyword>
<dbReference type="Proteomes" id="UP000182826">
    <property type="component" value="Unassembled WGS sequence"/>
</dbReference>
<sequence length="179" mass="19801">MSTKSTYILKFLNVMSWIAFIGLCVKAGALLASYGVSMFINEVGAKNLALGLDLSGIKAYDQIDYSIMVFCLTVITILEALVFYSVIQIFLKINFVSPFHETIGKLIQKMSGFSLLVGIFSNITVSYSEKFTAMGIQLPNLMEHIGLGDAFLFFAGILYFISQLFAKGIELQKESELTI</sequence>
<keyword evidence="3" id="KW-1185">Reference proteome</keyword>
<evidence type="ECO:0008006" key="4">
    <source>
        <dbReference type="Google" id="ProtNLM"/>
    </source>
</evidence>
<evidence type="ECO:0000313" key="3">
    <source>
        <dbReference type="Proteomes" id="UP000182826"/>
    </source>
</evidence>